<keyword evidence="2" id="KW-1185">Reference proteome</keyword>
<reference evidence="1" key="2">
    <citation type="submission" date="2020-09" db="EMBL/GenBank/DDBJ databases">
        <authorList>
            <person name="Sun Q."/>
            <person name="Zhou Y."/>
        </authorList>
    </citation>
    <scope>NUCLEOTIDE SEQUENCE</scope>
    <source>
        <strain evidence="1">CGMCC 1.12506</strain>
    </source>
</reference>
<name>A0A916YAC9_9FLAO</name>
<evidence type="ECO:0000313" key="2">
    <source>
        <dbReference type="Proteomes" id="UP000625735"/>
    </source>
</evidence>
<dbReference type="EMBL" id="BMFG01000042">
    <property type="protein sequence ID" value="GGD36836.1"/>
    <property type="molecule type" value="Genomic_DNA"/>
</dbReference>
<evidence type="ECO:0000313" key="1">
    <source>
        <dbReference type="EMBL" id="GGD36836.1"/>
    </source>
</evidence>
<dbReference type="Proteomes" id="UP000625735">
    <property type="component" value="Unassembled WGS sequence"/>
</dbReference>
<gene>
    <name evidence="1" type="ORF">GCM10011343_28160</name>
</gene>
<comment type="caution">
    <text evidence="1">The sequence shown here is derived from an EMBL/GenBank/DDBJ whole genome shotgun (WGS) entry which is preliminary data.</text>
</comment>
<organism evidence="1 2">
    <name type="scientific">Flavobacterium orientale</name>
    <dbReference type="NCBI Taxonomy" id="1756020"/>
    <lineage>
        <taxon>Bacteria</taxon>
        <taxon>Pseudomonadati</taxon>
        <taxon>Bacteroidota</taxon>
        <taxon>Flavobacteriia</taxon>
        <taxon>Flavobacteriales</taxon>
        <taxon>Flavobacteriaceae</taxon>
        <taxon>Flavobacterium</taxon>
    </lineage>
</organism>
<accession>A0A916YAC9</accession>
<sequence length="41" mass="4460">MTAGPYGRKLFVLDTEDGKVICVDPKTGAQITYNADQLCKV</sequence>
<reference evidence="1" key="1">
    <citation type="journal article" date="2014" name="Int. J. Syst. Evol. Microbiol.">
        <title>Complete genome sequence of Corynebacterium casei LMG S-19264T (=DSM 44701T), isolated from a smear-ripened cheese.</title>
        <authorList>
            <consortium name="US DOE Joint Genome Institute (JGI-PGF)"/>
            <person name="Walter F."/>
            <person name="Albersmeier A."/>
            <person name="Kalinowski J."/>
            <person name="Ruckert C."/>
        </authorList>
    </citation>
    <scope>NUCLEOTIDE SEQUENCE</scope>
    <source>
        <strain evidence="1">CGMCC 1.12506</strain>
    </source>
</reference>
<dbReference type="AlphaFoldDB" id="A0A916YAC9"/>
<proteinExistence type="predicted"/>
<protein>
    <submittedName>
        <fullName evidence="1">Uncharacterized protein</fullName>
    </submittedName>
</protein>